<keyword evidence="2" id="KW-0812">Transmembrane</keyword>
<sequence>MREQLWGLVVGAEELLATYGWVVVAAIVVAAVAWPRLQAAAREYRNAKAVQEGTDPEKTAKTRLAQQAAMERRLAAIEAEARRGEEELRRKRMAEAQARADKAAGRALEELATRELETRPLPQPDVFPLNPGFGGGGGGRRFNFDGMRRRSR</sequence>
<evidence type="ECO:0000256" key="1">
    <source>
        <dbReference type="SAM" id="MobiDB-lite"/>
    </source>
</evidence>
<dbReference type="EMBL" id="HBET01022120">
    <property type="protein sequence ID" value="CAD8570777.1"/>
    <property type="molecule type" value="Transcribed_RNA"/>
</dbReference>
<protein>
    <recommendedName>
        <fullName evidence="10">Selenoprotein S</fullName>
    </recommendedName>
</protein>
<evidence type="ECO:0000313" key="7">
    <source>
        <dbReference type="Proteomes" id="UP000322899"/>
    </source>
</evidence>
<evidence type="ECO:0000313" key="4">
    <source>
        <dbReference type="EMBL" id="KAA0148218.1"/>
    </source>
</evidence>
<proteinExistence type="predicted"/>
<feature type="compositionally biased region" description="Basic and acidic residues" evidence="1">
    <location>
        <begin position="98"/>
        <end position="118"/>
    </location>
</feature>
<dbReference type="AlphaFoldDB" id="A0A5A8C5R4"/>
<evidence type="ECO:0000313" key="6">
    <source>
        <dbReference type="EMBL" id="KAA0173640.1"/>
    </source>
</evidence>
<reference evidence="3" key="2">
    <citation type="submission" date="2021-01" db="EMBL/GenBank/DDBJ databases">
        <authorList>
            <person name="Corre E."/>
            <person name="Pelletier E."/>
            <person name="Niang G."/>
            <person name="Scheremetjew M."/>
            <person name="Finn R."/>
            <person name="Kale V."/>
            <person name="Holt S."/>
            <person name="Cochrane G."/>
            <person name="Meng A."/>
            <person name="Brown T."/>
            <person name="Cohen L."/>
        </authorList>
    </citation>
    <scope>NUCLEOTIDE SEQUENCE</scope>
    <source>
        <strain evidence="3">E4-10</strain>
    </source>
</reference>
<gene>
    <name evidence="3" type="ORF">CROE0942_LOCUS15157</name>
    <name evidence="6" type="ORF">FNF27_04790</name>
    <name evidence="4" type="ORF">FNF28_07476</name>
    <name evidence="5" type="ORF">FNF29_05385</name>
</gene>
<keyword evidence="2" id="KW-1133">Transmembrane helix</keyword>
<dbReference type="Proteomes" id="UP000324907">
    <property type="component" value="Unassembled WGS sequence"/>
</dbReference>
<accession>A0A5A8C5R4</accession>
<evidence type="ECO:0008006" key="10">
    <source>
        <dbReference type="Google" id="ProtNLM"/>
    </source>
</evidence>
<evidence type="ECO:0000313" key="9">
    <source>
        <dbReference type="Proteomes" id="UP000324907"/>
    </source>
</evidence>
<evidence type="ECO:0000313" key="8">
    <source>
        <dbReference type="Proteomes" id="UP000323011"/>
    </source>
</evidence>
<evidence type="ECO:0000256" key="2">
    <source>
        <dbReference type="SAM" id="Phobius"/>
    </source>
</evidence>
<name>A0A5A8C5R4_CAFRO</name>
<evidence type="ECO:0000313" key="3">
    <source>
        <dbReference type="EMBL" id="CAD8570777.1"/>
    </source>
</evidence>
<keyword evidence="8" id="KW-1185">Reference proteome</keyword>
<evidence type="ECO:0000313" key="5">
    <source>
        <dbReference type="EMBL" id="KAA0150373.1"/>
    </source>
</evidence>
<feature type="transmembrane region" description="Helical" evidence="2">
    <location>
        <begin position="16"/>
        <end position="35"/>
    </location>
</feature>
<dbReference type="EMBL" id="VLTL01000268">
    <property type="protein sequence ID" value="KAA0148218.1"/>
    <property type="molecule type" value="Genomic_DNA"/>
</dbReference>
<feature type="compositionally biased region" description="Basic and acidic residues" evidence="1">
    <location>
        <begin position="142"/>
        <end position="152"/>
    </location>
</feature>
<dbReference type="Proteomes" id="UP000322899">
    <property type="component" value="Unassembled WGS sequence"/>
</dbReference>
<reference evidence="7 8" key="1">
    <citation type="submission" date="2019-07" db="EMBL/GenBank/DDBJ databases">
        <title>Genomes of Cafeteria roenbergensis.</title>
        <authorList>
            <person name="Fischer M.G."/>
            <person name="Hackl T."/>
            <person name="Roman M."/>
        </authorList>
    </citation>
    <scope>NUCLEOTIDE SEQUENCE [LARGE SCALE GENOMIC DNA]</scope>
    <source>
        <strain evidence="5 8">BVI</strain>
        <strain evidence="6 7">E4-10P</strain>
        <strain evidence="4 9">RCC970-E3</strain>
    </source>
</reference>
<dbReference type="Proteomes" id="UP000323011">
    <property type="component" value="Unassembled WGS sequence"/>
</dbReference>
<dbReference type="EMBL" id="VLTN01000035">
    <property type="protein sequence ID" value="KAA0150373.1"/>
    <property type="molecule type" value="Genomic_DNA"/>
</dbReference>
<organism evidence="4 9">
    <name type="scientific">Cafeteria roenbergensis</name>
    <name type="common">Marine flagellate</name>
    <dbReference type="NCBI Taxonomy" id="33653"/>
    <lineage>
        <taxon>Eukaryota</taxon>
        <taxon>Sar</taxon>
        <taxon>Stramenopiles</taxon>
        <taxon>Bigyra</taxon>
        <taxon>Opalozoa</taxon>
        <taxon>Bicosoecida</taxon>
        <taxon>Cafeteriaceae</taxon>
        <taxon>Cafeteria</taxon>
    </lineage>
</organism>
<dbReference type="EMBL" id="VLTO01000030">
    <property type="protein sequence ID" value="KAA0173640.1"/>
    <property type="molecule type" value="Genomic_DNA"/>
</dbReference>
<keyword evidence="2" id="KW-0472">Membrane</keyword>
<feature type="region of interest" description="Disordered" evidence="1">
    <location>
        <begin position="81"/>
        <end position="152"/>
    </location>
</feature>